<name>A0A0A0LY98_CUCSA</name>
<evidence type="ECO:0000256" key="2">
    <source>
        <dbReference type="SAM" id="SignalP"/>
    </source>
</evidence>
<reference evidence="3 4" key="4">
    <citation type="journal article" date="2011" name="BMC Genomics">
        <title>RNA-Seq improves annotation of protein-coding genes in the cucumber genome.</title>
        <authorList>
            <person name="Li Z."/>
            <person name="Zhang Z."/>
            <person name="Yan P."/>
            <person name="Huang S."/>
            <person name="Fei Z."/>
            <person name="Lin K."/>
        </authorList>
    </citation>
    <scope>NUCLEOTIDE SEQUENCE [LARGE SCALE GENOMIC DNA]</scope>
    <source>
        <strain evidence="4">cv. 9930</strain>
    </source>
</reference>
<reference evidence="3 4" key="2">
    <citation type="journal article" date="2009" name="PLoS ONE">
        <title>An integrated genetic and cytogenetic map of the cucumber genome.</title>
        <authorList>
            <person name="Ren Y."/>
            <person name="Zhang Z."/>
            <person name="Liu J."/>
            <person name="Staub J.E."/>
            <person name="Han Y."/>
            <person name="Cheng Z."/>
            <person name="Li X."/>
            <person name="Lu J."/>
            <person name="Miao H."/>
            <person name="Kang H."/>
            <person name="Xie B."/>
            <person name="Gu X."/>
            <person name="Wang X."/>
            <person name="Du Y."/>
            <person name="Jin W."/>
            <person name="Huang S."/>
        </authorList>
    </citation>
    <scope>NUCLEOTIDE SEQUENCE [LARGE SCALE GENOMIC DNA]</scope>
    <source>
        <strain evidence="4">cv. 9930</strain>
    </source>
</reference>
<accession>A0A0A0LY98</accession>
<reference evidence="3 4" key="1">
    <citation type="journal article" date="2009" name="Nat. Genet.">
        <title>The genome of the cucumber, Cucumis sativus L.</title>
        <authorList>
            <person name="Huang S."/>
            <person name="Li R."/>
            <person name="Zhang Z."/>
            <person name="Li L."/>
            <person name="Gu X."/>
            <person name="Fan W."/>
            <person name="Lucas W.J."/>
            <person name="Wang X."/>
            <person name="Xie B."/>
            <person name="Ni P."/>
            <person name="Ren Y."/>
            <person name="Zhu H."/>
            <person name="Li J."/>
            <person name="Lin K."/>
            <person name="Jin W."/>
            <person name="Fei Z."/>
            <person name="Li G."/>
            <person name="Staub J."/>
            <person name="Kilian A."/>
            <person name="van der Vossen E.A."/>
            <person name="Wu Y."/>
            <person name="Guo J."/>
            <person name="He J."/>
            <person name="Jia Z."/>
            <person name="Ren Y."/>
            <person name="Tian G."/>
            <person name="Lu Y."/>
            <person name="Ruan J."/>
            <person name="Qian W."/>
            <person name="Wang M."/>
            <person name="Huang Q."/>
            <person name="Li B."/>
            <person name="Xuan Z."/>
            <person name="Cao J."/>
            <person name="Asan"/>
            <person name="Wu Z."/>
            <person name="Zhang J."/>
            <person name="Cai Q."/>
            <person name="Bai Y."/>
            <person name="Zhao B."/>
            <person name="Han Y."/>
            <person name="Li Y."/>
            <person name="Li X."/>
            <person name="Wang S."/>
            <person name="Shi Q."/>
            <person name="Liu S."/>
            <person name="Cho W.K."/>
            <person name="Kim J.Y."/>
            <person name="Xu Y."/>
            <person name="Heller-Uszynska K."/>
            <person name="Miao H."/>
            <person name="Cheng Z."/>
            <person name="Zhang S."/>
            <person name="Wu J."/>
            <person name="Yang Y."/>
            <person name="Kang H."/>
            <person name="Li M."/>
            <person name="Liang H."/>
            <person name="Ren X."/>
            <person name="Shi Z."/>
            <person name="Wen M."/>
            <person name="Jian M."/>
            <person name="Yang H."/>
            <person name="Zhang G."/>
            <person name="Yang Z."/>
            <person name="Chen R."/>
            <person name="Liu S."/>
            <person name="Li J."/>
            <person name="Ma L."/>
            <person name="Liu H."/>
            <person name="Zhou Y."/>
            <person name="Zhao J."/>
            <person name="Fang X."/>
            <person name="Li G."/>
            <person name="Fang L."/>
            <person name="Li Y."/>
            <person name="Liu D."/>
            <person name="Zheng H."/>
            <person name="Zhang Y."/>
            <person name="Qin N."/>
            <person name="Li Z."/>
            <person name="Yang G."/>
            <person name="Yang S."/>
            <person name="Bolund L."/>
            <person name="Kristiansen K."/>
            <person name="Zheng H."/>
            <person name="Li S."/>
            <person name="Zhang X."/>
            <person name="Yang H."/>
            <person name="Wang J."/>
            <person name="Sun R."/>
            <person name="Zhang B."/>
            <person name="Jiang S."/>
            <person name="Wang J."/>
            <person name="Du Y."/>
            <person name="Li S."/>
        </authorList>
    </citation>
    <scope>NUCLEOTIDE SEQUENCE [LARGE SCALE GENOMIC DNA]</scope>
    <source>
        <strain evidence="4">cv. 9930</strain>
    </source>
</reference>
<protein>
    <recommendedName>
        <fullName evidence="5">Transmembrane protein</fullName>
    </recommendedName>
</protein>
<evidence type="ECO:0000313" key="3">
    <source>
        <dbReference type="EMBL" id="KGN65817.1"/>
    </source>
</evidence>
<dbReference type="AlphaFoldDB" id="A0A0A0LY98"/>
<proteinExistence type="predicted"/>
<dbReference type="Gramene" id="KGN65817">
    <property type="protein sequence ID" value="KGN65817"/>
    <property type="gene ID" value="Csa_1G532250"/>
</dbReference>
<reference evidence="3 4" key="3">
    <citation type="journal article" date="2010" name="BMC Genomics">
        <title>Transcriptome sequencing and comparative analysis of cucumber flowers with different sex types.</title>
        <authorList>
            <person name="Guo S."/>
            <person name="Zheng Y."/>
            <person name="Joung J.G."/>
            <person name="Liu S."/>
            <person name="Zhang Z."/>
            <person name="Crasta O.R."/>
            <person name="Sobral B.W."/>
            <person name="Xu Y."/>
            <person name="Huang S."/>
            <person name="Fei Z."/>
        </authorList>
    </citation>
    <scope>NUCLEOTIDE SEQUENCE [LARGE SCALE GENOMIC DNA]</scope>
    <source>
        <strain evidence="4">cv. 9930</strain>
    </source>
</reference>
<evidence type="ECO:0000256" key="1">
    <source>
        <dbReference type="SAM" id="MobiDB-lite"/>
    </source>
</evidence>
<evidence type="ECO:0008006" key="5">
    <source>
        <dbReference type="Google" id="ProtNLM"/>
    </source>
</evidence>
<keyword evidence="2" id="KW-0732">Signal</keyword>
<keyword evidence="4" id="KW-1185">Reference proteome</keyword>
<dbReference type="Proteomes" id="UP000029981">
    <property type="component" value="Chromosome 1"/>
</dbReference>
<organism evidence="3 4">
    <name type="scientific">Cucumis sativus</name>
    <name type="common">Cucumber</name>
    <dbReference type="NCBI Taxonomy" id="3659"/>
    <lineage>
        <taxon>Eukaryota</taxon>
        <taxon>Viridiplantae</taxon>
        <taxon>Streptophyta</taxon>
        <taxon>Embryophyta</taxon>
        <taxon>Tracheophyta</taxon>
        <taxon>Spermatophyta</taxon>
        <taxon>Magnoliopsida</taxon>
        <taxon>eudicotyledons</taxon>
        <taxon>Gunneridae</taxon>
        <taxon>Pentapetalae</taxon>
        <taxon>rosids</taxon>
        <taxon>fabids</taxon>
        <taxon>Cucurbitales</taxon>
        <taxon>Cucurbitaceae</taxon>
        <taxon>Benincaseae</taxon>
        <taxon>Cucumis</taxon>
    </lineage>
</organism>
<sequence>MDYSKAHLALFLLVSFVLVTSARIIPHSENQEAAYMIIDYPEPRHHPPPPSPPSFEVNVVKDRHIKKNP</sequence>
<feature type="signal peptide" evidence="2">
    <location>
        <begin position="1"/>
        <end position="22"/>
    </location>
</feature>
<feature type="region of interest" description="Disordered" evidence="1">
    <location>
        <begin position="40"/>
        <end position="69"/>
    </location>
</feature>
<evidence type="ECO:0000313" key="4">
    <source>
        <dbReference type="Proteomes" id="UP000029981"/>
    </source>
</evidence>
<dbReference type="EMBL" id="CM002922">
    <property type="protein sequence ID" value="KGN65817.1"/>
    <property type="molecule type" value="Genomic_DNA"/>
</dbReference>
<gene>
    <name evidence="3" type="ORF">Csa_1G532250</name>
</gene>
<feature type="chain" id="PRO_5001973193" description="Transmembrane protein" evidence="2">
    <location>
        <begin position="23"/>
        <end position="69"/>
    </location>
</feature>